<evidence type="ECO:0000313" key="2">
    <source>
        <dbReference type="Proteomes" id="UP000014974"/>
    </source>
</evidence>
<reference evidence="1 2" key="1">
    <citation type="journal article" date="2013" name="Genome Announc.">
        <title>Draft Genome Sequence of Cyclobacterium qasimii Strain M12-11BT, Isolated from Arctic Marine Sediment.</title>
        <authorList>
            <person name="Shivaji S."/>
            <person name="Ara S."/>
            <person name="Singh A."/>
            <person name="Kumar Pinnaka A."/>
        </authorList>
    </citation>
    <scope>NUCLEOTIDE SEQUENCE [LARGE SCALE GENOMIC DNA]</scope>
    <source>
        <strain evidence="1 2">M12-11B</strain>
    </source>
</reference>
<dbReference type="eggNOG" id="ENOG502ZAI1">
    <property type="taxonomic scope" value="Bacteria"/>
</dbReference>
<dbReference type="Proteomes" id="UP000014974">
    <property type="component" value="Unassembled WGS sequence"/>
</dbReference>
<comment type="caution">
    <text evidence="1">The sequence shown here is derived from an EMBL/GenBank/DDBJ whole genome shotgun (WGS) entry which is preliminary data.</text>
</comment>
<dbReference type="EMBL" id="ATNM01000114">
    <property type="protein sequence ID" value="EPR67767.1"/>
    <property type="molecule type" value="Genomic_DNA"/>
</dbReference>
<proteinExistence type="predicted"/>
<dbReference type="AlphaFoldDB" id="S7VE08"/>
<name>S7VE08_9BACT</name>
<dbReference type="Pfam" id="PF13385">
    <property type="entry name" value="Laminin_G_3"/>
    <property type="match status" value="1"/>
</dbReference>
<dbReference type="Gene3D" id="2.60.120.200">
    <property type="match status" value="1"/>
</dbReference>
<dbReference type="InterPro" id="IPR013320">
    <property type="entry name" value="ConA-like_dom_sf"/>
</dbReference>
<dbReference type="STRING" id="641524.ADICYQ_3193"/>
<dbReference type="PATRIC" id="fig|641524.5.peg.3165"/>
<gene>
    <name evidence="1" type="ORF">ADICYQ_3193</name>
</gene>
<dbReference type="SUPFAM" id="SSF49899">
    <property type="entry name" value="Concanavalin A-like lectins/glucanases"/>
    <property type="match status" value="1"/>
</dbReference>
<sequence>MKFPQFAYFLFSSLFLLSCKESNHLTQLQERDGLVAAWGFEEEAGQERLAVGKGEFPLKEMNGKVERVAEGPLSGYSARMENEAFFSLPHENTGELNIHGKNQGVTVMAWVKWEGKTGFVGGMWNEYTDGGKRQYGLFVDLPHYNGGSQVCGHISYTGGPTPPFPFSCDYAASKQELTKGKWHYIAFTYDGEFIKAYLDGEFQERAPEPIKNTKGFEGIPDGLVHSKNPYLFEEGMGNNGSDFTVGAVVLSRGMGNFFNGQIGGLAVFDRVLDEKEIGEIFQQTMVENGFTAKAD</sequence>
<protein>
    <recommendedName>
        <fullName evidence="3">LamG-like jellyroll fold domain-containing protein</fullName>
    </recommendedName>
</protein>
<accession>S7VE08</accession>
<evidence type="ECO:0008006" key="3">
    <source>
        <dbReference type="Google" id="ProtNLM"/>
    </source>
</evidence>
<dbReference type="GO" id="GO:0005975">
    <property type="term" value="P:carbohydrate metabolic process"/>
    <property type="evidence" value="ECO:0007669"/>
    <property type="project" value="UniProtKB-ARBA"/>
</dbReference>
<dbReference type="OrthoDB" id="5124266at2"/>
<dbReference type="RefSeq" id="WP_020890351.1">
    <property type="nucleotide sequence ID" value="NZ_ATNM01000114.1"/>
</dbReference>
<dbReference type="PROSITE" id="PS51257">
    <property type="entry name" value="PROKAR_LIPOPROTEIN"/>
    <property type="match status" value="1"/>
</dbReference>
<dbReference type="GO" id="GO:0004553">
    <property type="term" value="F:hydrolase activity, hydrolyzing O-glycosyl compounds"/>
    <property type="evidence" value="ECO:0007669"/>
    <property type="project" value="UniProtKB-ARBA"/>
</dbReference>
<evidence type="ECO:0000313" key="1">
    <source>
        <dbReference type="EMBL" id="EPR67767.1"/>
    </source>
</evidence>
<organism evidence="1 2">
    <name type="scientific">Cyclobacterium qasimii M12-11B</name>
    <dbReference type="NCBI Taxonomy" id="641524"/>
    <lineage>
        <taxon>Bacteria</taxon>
        <taxon>Pseudomonadati</taxon>
        <taxon>Bacteroidota</taxon>
        <taxon>Cytophagia</taxon>
        <taxon>Cytophagales</taxon>
        <taxon>Cyclobacteriaceae</taxon>
        <taxon>Cyclobacterium</taxon>
    </lineage>
</organism>